<accession>A0ABP0XC15</accession>
<gene>
    <name evidence="1" type="ORF">CSSPJE1EN1_LOCUS21538</name>
</gene>
<organism evidence="1 2">
    <name type="scientific">Sphagnum jensenii</name>
    <dbReference type="NCBI Taxonomy" id="128206"/>
    <lineage>
        <taxon>Eukaryota</taxon>
        <taxon>Viridiplantae</taxon>
        <taxon>Streptophyta</taxon>
        <taxon>Embryophyta</taxon>
        <taxon>Bryophyta</taxon>
        <taxon>Sphagnophytina</taxon>
        <taxon>Sphagnopsida</taxon>
        <taxon>Sphagnales</taxon>
        <taxon>Sphagnaceae</taxon>
        <taxon>Sphagnum</taxon>
    </lineage>
</organism>
<sequence>MWAFAISFDSSQHRGTMFFDVRICVGVNDILHNLHLIAMPHFDRHTAANQEAMLVKLLNVLLVGWTRKLIGVTTDGEKTNMGRVNGVQVRMVWCAEFKVVHIWCVLHQLDLVVHVAIDEVDGGTWLKAAYTLSMYLRKQLNLITEMGETCPKKMNRWLALGSVLKF</sequence>
<evidence type="ECO:0000313" key="2">
    <source>
        <dbReference type="Proteomes" id="UP001497444"/>
    </source>
</evidence>
<proteinExistence type="predicted"/>
<dbReference type="PANTHER" id="PTHR37067">
    <property type="entry name" value="PX DOMAIN-CONTAINING PROTEIN"/>
    <property type="match status" value="1"/>
</dbReference>
<name>A0ABP0XC15_9BRYO</name>
<evidence type="ECO:0000313" key="1">
    <source>
        <dbReference type="EMBL" id="CAK9276060.1"/>
    </source>
</evidence>
<protein>
    <recommendedName>
        <fullName evidence="3">DUF659 domain-containing protein</fullName>
    </recommendedName>
</protein>
<reference evidence="1" key="1">
    <citation type="submission" date="2024-02" db="EMBL/GenBank/DDBJ databases">
        <authorList>
            <consortium name="ELIXIR-Norway"/>
            <consortium name="Elixir Norway"/>
        </authorList>
    </citation>
    <scope>NUCLEOTIDE SEQUENCE</scope>
</reference>
<dbReference type="PANTHER" id="PTHR37067:SF3">
    <property type="entry name" value="PX DOMAIN-CONTAINING PROTEIN"/>
    <property type="match status" value="1"/>
</dbReference>
<evidence type="ECO:0008006" key="3">
    <source>
        <dbReference type="Google" id="ProtNLM"/>
    </source>
</evidence>
<dbReference type="Proteomes" id="UP001497444">
    <property type="component" value="Chromosome 7"/>
</dbReference>
<dbReference type="EMBL" id="OZ020102">
    <property type="protein sequence ID" value="CAK9276060.1"/>
    <property type="molecule type" value="Genomic_DNA"/>
</dbReference>
<keyword evidence="2" id="KW-1185">Reference proteome</keyword>